<dbReference type="GO" id="GO:0005840">
    <property type="term" value="C:ribosome"/>
    <property type="evidence" value="ECO:0007669"/>
    <property type="project" value="UniProtKB-KW"/>
</dbReference>
<comment type="similarity">
    <text evidence="1 5">Belongs to the universal ribosomal protein uL4 family.</text>
</comment>
<comment type="subunit">
    <text evidence="5">Part of the 50S ribosomal subunit.</text>
</comment>
<evidence type="ECO:0000256" key="6">
    <source>
        <dbReference type="SAM" id="MobiDB-lite"/>
    </source>
</evidence>
<feature type="region of interest" description="Disordered" evidence="6">
    <location>
        <begin position="58"/>
        <end position="87"/>
    </location>
</feature>
<dbReference type="InterPro" id="IPR023574">
    <property type="entry name" value="Ribosomal_uL4_dom_sf"/>
</dbReference>
<dbReference type="AlphaFoldDB" id="A0A2M8L952"/>
<evidence type="ECO:0000256" key="1">
    <source>
        <dbReference type="ARBA" id="ARBA00010528"/>
    </source>
</evidence>
<comment type="caution">
    <text evidence="7">The sequence shown here is derived from an EMBL/GenBank/DDBJ whole genome shotgun (WGS) entry which is preliminary data.</text>
</comment>
<evidence type="ECO:0000256" key="4">
    <source>
        <dbReference type="ARBA" id="ARBA00035244"/>
    </source>
</evidence>
<feature type="compositionally biased region" description="Basic residues" evidence="6">
    <location>
        <begin position="61"/>
        <end position="78"/>
    </location>
</feature>
<evidence type="ECO:0000313" key="8">
    <source>
        <dbReference type="Proteomes" id="UP000230603"/>
    </source>
</evidence>
<keyword evidence="5" id="KW-0694">RNA-binding</keyword>
<dbReference type="Gene3D" id="3.40.1370.10">
    <property type="match status" value="1"/>
</dbReference>
<proteinExistence type="inferred from homology"/>
<dbReference type="GO" id="GO:0006412">
    <property type="term" value="P:translation"/>
    <property type="evidence" value="ECO:0007669"/>
    <property type="project" value="UniProtKB-UniRule"/>
</dbReference>
<dbReference type="GO" id="GO:0003735">
    <property type="term" value="F:structural constituent of ribosome"/>
    <property type="evidence" value="ECO:0007669"/>
    <property type="project" value="InterPro"/>
</dbReference>
<dbReference type="InterPro" id="IPR002136">
    <property type="entry name" value="Ribosomal_uL4"/>
</dbReference>
<comment type="function">
    <text evidence="5">Forms part of the polypeptide exit tunnel.</text>
</comment>
<accession>A0A2M8L952</accession>
<dbReference type="GO" id="GO:0019843">
    <property type="term" value="F:rRNA binding"/>
    <property type="evidence" value="ECO:0007669"/>
    <property type="project" value="UniProtKB-UniRule"/>
</dbReference>
<dbReference type="SUPFAM" id="SSF52166">
    <property type="entry name" value="Ribosomal protein L4"/>
    <property type="match status" value="1"/>
</dbReference>
<evidence type="ECO:0000313" key="7">
    <source>
        <dbReference type="EMBL" id="PJE73149.1"/>
    </source>
</evidence>
<comment type="function">
    <text evidence="5">One of the primary rRNA binding proteins, this protein initially binds near the 5'-end of the 23S rRNA. It is important during the early stages of 50S assembly. It makes multiple contacts with different domains of the 23S rRNA in the assembled 50S subunit and ribosome.</text>
</comment>
<evidence type="ECO:0000256" key="2">
    <source>
        <dbReference type="ARBA" id="ARBA00022980"/>
    </source>
</evidence>
<reference evidence="8" key="1">
    <citation type="submission" date="2017-09" db="EMBL/GenBank/DDBJ databases">
        <title>Depth-based differentiation of microbial function through sediment-hosted aquifers and enrichment of novel symbionts in the deep terrestrial subsurface.</title>
        <authorList>
            <person name="Probst A.J."/>
            <person name="Ladd B."/>
            <person name="Jarett J.K."/>
            <person name="Geller-Mcgrath D.E."/>
            <person name="Sieber C.M.K."/>
            <person name="Emerson J.B."/>
            <person name="Anantharaman K."/>
            <person name="Thomas B.C."/>
            <person name="Malmstrom R."/>
            <person name="Stieglmeier M."/>
            <person name="Klingl A."/>
            <person name="Woyke T."/>
            <person name="Ryan C.M."/>
            <person name="Banfield J.F."/>
        </authorList>
    </citation>
    <scope>NUCLEOTIDE SEQUENCE [LARGE SCALE GENOMIC DNA]</scope>
</reference>
<dbReference type="HAMAP" id="MF_01328_B">
    <property type="entry name" value="Ribosomal_uL4_B"/>
    <property type="match status" value="1"/>
</dbReference>
<organism evidence="7 8">
    <name type="scientific">Candidatus Tagabacteria bacterium CG10_big_fil_rev_8_21_14_0_10_40_13</name>
    <dbReference type="NCBI Taxonomy" id="1975022"/>
    <lineage>
        <taxon>Bacteria</taxon>
        <taxon>Candidatus Tagaibacteriota</taxon>
    </lineage>
</organism>
<dbReference type="Proteomes" id="UP000230603">
    <property type="component" value="Unassembled WGS sequence"/>
</dbReference>
<protein>
    <recommendedName>
        <fullName evidence="4 5">Large ribosomal subunit protein uL4</fullName>
    </recommendedName>
</protein>
<dbReference type="GO" id="GO:1990904">
    <property type="term" value="C:ribonucleoprotein complex"/>
    <property type="evidence" value="ECO:0007669"/>
    <property type="project" value="UniProtKB-KW"/>
</dbReference>
<dbReference type="InterPro" id="IPR013005">
    <property type="entry name" value="Ribosomal_uL4-like"/>
</dbReference>
<gene>
    <name evidence="5" type="primary">rplD</name>
    <name evidence="7" type="ORF">COV00_01570</name>
</gene>
<evidence type="ECO:0000256" key="5">
    <source>
        <dbReference type="HAMAP-Rule" id="MF_01328"/>
    </source>
</evidence>
<dbReference type="Pfam" id="PF00573">
    <property type="entry name" value="Ribosomal_L4"/>
    <property type="match status" value="1"/>
</dbReference>
<dbReference type="PANTHER" id="PTHR10746:SF6">
    <property type="entry name" value="LARGE RIBOSOMAL SUBUNIT PROTEIN UL4M"/>
    <property type="match status" value="1"/>
</dbReference>
<name>A0A2M8L952_9BACT</name>
<dbReference type="PANTHER" id="PTHR10746">
    <property type="entry name" value="50S RIBOSOMAL PROTEIN L4"/>
    <property type="match status" value="1"/>
</dbReference>
<dbReference type="EMBL" id="PFEP01000023">
    <property type="protein sequence ID" value="PJE73149.1"/>
    <property type="molecule type" value="Genomic_DNA"/>
</dbReference>
<keyword evidence="5" id="KW-0699">rRNA-binding</keyword>
<sequence>MIVDIKVYNQEGKETGKVKLDDKVFSVPFNADLLHQVIVSMQANKRVVIAHAKTRAEVRGGGRKPWRQKGTGRARHGSTRSPIWIGGGATHGPLKEKNYEKKINKKTKRKALLVALSQKLRDGEILVLDNLKLTPPSGASFAKTKEANAIVSNLSKIKGFEDLTKKKKNRAEVLLANKTDEIKRAFKNLFGILVEEARSLNPLDVLTYKYLIFIKDSLKVLEKPTS</sequence>
<keyword evidence="3 5" id="KW-0687">Ribonucleoprotein</keyword>
<keyword evidence="2 5" id="KW-0689">Ribosomal protein</keyword>
<evidence type="ECO:0000256" key="3">
    <source>
        <dbReference type="ARBA" id="ARBA00023274"/>
    </source>
</evidence>
<dbReference type="NCBIfam" id="TIGR03953">
    <property type="entry name" value="rplD_bact"/>
    <property type="match status" value="1"/>
</dbReference>